<evidence type="ECO:0000313" key="2">
    <source>
        <dbReference type="EMBL" id="MDQ0462417.1"/>
    </source>
</evidence>
<dbReference type="EMBL" id="JAUSVS010000001">
    <property type="protein sequence ID" value="MDQ0462417.1"/>
    <property type="molecule type" value="Genomic_DNA"/>
</dbReference>
<gene>
    <name evidence="2" type="ORF">QO010_000165</name>
</gene>
<dbReference type="InterPro" id="IPR032075">
    <property type="entry name" value="PI-PLC-C1"/>
</dbReference>
<dbReference type="CDD" id="cd08589">
    <property type="entry name" value="PI-PLCc_SaPLC1_like"/>
    <property type="match status" value="1"/>
</dbReference>
<evidence type="ECO:0000313" key="3">
    <source>
        <dbReference type="Proteomes" id="UP001228905"/>
    </source>
</evidence>
<name>A0ABU0IK76_9CAUL</name>
<comment type="caution">
    <text evidence="2">The sequence shown here is derived from an EMBL/GenBank/DDBJ whole genome shotgun (WGS) entry which is preliminary data.</text>
</comment>
<dbReference type="InterPro" id="IPR017946">
    <property type="entry name" value="PLC-like_Pdiesterase_TIM-brl"/>
</dbReference>
<feature type="chain" id="PRO_5046706498" description="Calcium-dependent phosphoinositide phospholipase C" evidence="1">
    <location>
        <begin position="22"/>
        <end position="382"/>
    </location>
</feature>
<organism evidence="2 3">
    <name type="scientific">Caulobacter ginsengisoli</name>
    <dbReference type="NCBI Taxonomy" id="400775"/>
    <lineage>
        <taxon>Bacteria</taxon>
        <taxon>Pseudomonadati</taxon>
        <taxon>Pseudomonadota</taxon>
        <taxon>Alphaproteobacteria</taxon>
        <taxon>Caulobacterales</taxon>
        <taxon>Caulobacteraceae</taxon>
        <taxon>Caulobacter</taxon>
    </lineage>
</organism>
<dbReference type="Gene3D" id="3.20.20.190">
    <property type="entry name" value="Phosphatidylinositol (PI) phosphodiesterase"/>
    <property type="match status" value="1"/>
</dbReference>
<keyword evidence="1" id="KW-0732">Signal</keyword>
<accession>A0ABU0IK76</accession>
<evidence type="ECO:0000256" key="1">
    <source>
        <dbReference type="SAM" id="SignalP"/>
    </source>
</evidence>
<sequence length="382" mass="41667">MRRLSLLLVLLAPLALGAAPAIPGEFVLCDLEHTTEAGDCRRAELDRTLRMNDIQVIGTHNSYKQAISPPEFAGLTAAAPQVAVTLDYSHPPLGEQLDAGARQLELDLLYDPDGGRYADPLGRRLALKQGATLPPWDDAPYRAKGLKVLHVQDIDYRSNCPRFADCLAQIRAWSKAHPDHLPILILINLKEDALPTPGTVKPLLFNGEAMDSIDAEIRAVFSKDELVTPDQVRGRAATLAAAIRPDKGGSRGWPRLAQARGKVFFALDAPKDQVDRYRAGRRNLEGRVMFVNAEPGDADAAYITLNDPVADADAIKAALAAGLIVRTRADADTLEARKGDVFRREAALGSGAQYVSTDYLRPDPRFGDYRVELPEGIVGWTR</sequence>
<dbReference type="RefSeq" id="WP_307344714.1">
    <property type="nucleotide sequence ID" value="NZ_JAUSVS010000001.1"/>
</dbReference>
<dbReference type="SUPFAM" id="SSF51695">
    <property type="entry name" value="PLC-like phosphodiesterases"/>
    <property type="match status" value="1"/>
</dbReference>
<keyword evidence="3" id="KW-1185">Reference proteome</keyword>
<proteinExistence type="predicted"/>
<feature type="signal peptide" evidence="1">
    <location>
        <begin position="1"/>
        <end position="21"/>
    </location>
</feature>
<dbReference type="Proteomes" id="UP001228905">
    <property type="component" value="Unassembled WGS sequence"/>
</dbReference>
<dbReference type="Pfam" id="PF16670">
    <property type="entry name" value="PI-PLC-C1"/>
    <property type="match status" value="1"/>
</dbReference>
<protein>
    <recommendedName>
        <fullName evidence="4">Calcium-dependent phosphoinositide phospholipase C</fullName>
    </recommendedName>
</protein>
<reference evidence="2 3" key="1">
    <citation type="submission" date="2023-07" db="EMBL/GenBank/DDBJ databases">
        <title>Genomic Encyclopedia of Type Strains, Phase IV (KMG-IV): sequencing the most valuable type-strain genomes for metagenomic binning, comparative biology and taxonomic classification.</title>
        <authorList>
            <person name="Goeker M."/>
        </authorList>
    </citation>
    <scope>NUCLEOTIDE SEQUENCE [LARGE SCALE GENOMIC DNA]</scope>
    <source>
        <strain evidence="2 3">DSM 18695</strain>
    </source>
</reference>
<evidence type="ECO:0008006" key="4">
    <source>
        <dbReference type="Google" id="ProtNLM"/>
    </source>
</evidence>